<keyword evidence="2" id="KW-1185">Reference proteome</keyword>
<gene>
    <name evidence="1" type="ORF">Vadar_018394</name>
</gene>
<dbReference type="EMBL" id="CM037151">
    <property type="protein sequence ID" value="KAH7843586.1"/>
    <property type="molecule type" value="Genomic_DNA"/>
</dbReference>
<reference evidence="1 2" key="1">
    <citation type="journal article" date="2021" name="Hortic Res">
        <title>High-quality reference genome and annotation aids understanding of berry development for evergreen blueberry (Vaccinium darrowii).</title>
        <authorList>
            <person name="Yu J."/>
            <person name="Hulse-Kemp A.M."/>
            <person name="Babiker E."/>
            <person name="Staton M."/>
        </authorList>
    </citation>
    <scope>NUCLEOTIDE SEQUENCE [LARGE SCALE GENOMIC DNA]</scope>
    <source>
        <strain evidence="2">cv. NJ 8807/NJ 8810</strain>
        <tissue evidence="1">Young leaf</tissue>
    </source>
</reference>
<evidence type="ECO:0000313" key="1">
    <source>
        <dbReference type="EMBL" id="KAH7843586.1"/>
    </source>
</evidence>
<comment type="caution">
    <text evidence="1">The sequence shown here is derived from an EMBL/GenBank/DDBJ whole genome shotgun (WGS) entry which is preliminary data.</text>
</comment>
<proteinExistence type="predicted"/>
<name>A0ACB7XRR6_9ERIC</name>
<protein>
    <submittedName>
        <fullName evidence="1">Uncharacterized protein</fullName>
    </submittedName>
</protein>
<sequence>MSYSFKIYSSLLVSLLPLVLFTSPSFARPSMKPTSPLIDEICSKCLDPSLCLKVLRSNHHSAHADLKGLGRISIHIARKYANQTSNLITSLSKGETTFVLKGRYDVCAELYGDAIDELNGAEEILNKEEVLSPFDISTFRIRASAASDGPVTCEDGFEKPPNEPTMLKQANKKLEGLCSIVLAIGASLNSG</sequence>
<accession>A0ACB7XRR6</accession>
<evidence type="ECO:0000313" key="2">
    <source>
        <dbReference type="Proteomes" id="UP000828048"/>
    </source>
</evidence>
<organism evidence="1 2">
    <name type="scientific">Vaccinium darrowii</name>
    <dbReference type="NCBI Taxonomy" id="229202"/>
    <lineage>
        <taxon>Eukaryota</taxon>
        <taxon>Viridiplantae</taxon>
        <taxon>Streptophyta</taxon>
        <taxon>Embryophyta</taxon>
        <taxon>Tracheophyta</taxon>
        <taxon>Spermatophyta</taxon>
        <taxon>Magnoliopsida</taxon>
        <taxon>eudicotyledons</taxon>
        <taxon>Gunneridae</taxon>
        <taxon>Pentapetalae</taxon>
        <taxon>asterids</taxon>
        <taxon>Ericales</taxon>
        <taxon>Ericaceae</taxon>
        <taxon>Vaccinioideae</taxon>
        <taxon>Vaccinieae</taxon>
        <taxon>Vaccinium</taxon>
    </lineage>
</organism>
<dbReference type="Proteomes" id="UP000828048">
    <property type="component" value="Chromosome 1"/>
</dbReference>